<dbReference type="Proteomes" id="UP001144612">
    <property type="component" value="Unassembled WGS sequence"/>
</dbReference>
<protein>
    <submittedName>
        <fullName evidence="1">Uncharacterized protein</fullName>
    </submittedName>
</protein>
<keyword evidence="2" id="KW-1185">Reference proteome</keyword>
<evidence type="ECO:0000313" key="1">
    <source>
        <dbReference type="EMBL" id="MCY6959573.1"/>
    </source>
</evidence>
<comment type="caution">
    <text evidence="1">The sequence shown here is derived from an EMBL/GenBank/DDBJ whole genome shotgun (WGS) entry which is preliminary data.</text>
</comment>
<accession>A0ABT4DBM4</accession>
<dbReference type="EMBL" id="JAPQFJ010000014">
    <property type="protein sequence ID" value="MCY6959573.1"/>
    <property type="molecule type" value="Genomic_DNA"/>
</dbReference>
<organism evidence="1 2">
    <name type="scientific">Clostridium brassicae</name>
    <dbReference type="NCBI Taxonomy" id="2999072"/>
    <lineage>
        <taxon>Bacteria</taxon>
        <taxon>Bacillati</taxon>
        <taxon>Bacillota</taxon>
        <taxon>Clostridia</taxon>
        <taxon>Eubacteriales</taxon>
        <taxon>Clostridiaceae</taxon>
        <taxon>Clostridium</taxon>
    </lineage>
</organism>
<name>A0ABT4DBM4_9CLOT</name>
<gene>
    <name evidence="1" type="ORF">OW729_13215</name>
</gene>
<sequence length="50" mass="6060">MLWHNSSFDKENWNGWKDVFENTMKYLYKNNAFGTSGEKIISMLENKKQR</sequence>
<reference evidence="1" key="1">
    <citation type="submission" date="2022-12" db="EMBL/GenBank/DDBJ databases">
        <title>Clostridium sp. nov., isolated from industrial wastewater.</title>
        <authorList>
            <person name="Jiayan W."/>
        </authorList>
    </citation>
    <scope>NUCLEOTIDE SEQUENCE</scope>
    <source>
        <strain evidence="1">ZC22-4</strain>
    </source>
</reference>
<evidence type="ECO:0000313" key="2">
    <source>
        <dbReference type="Proteomes" id="UP001144612"/>
    </source>
</evidence>
<proteinExistence type="predicted"/>
<dbReference type="RefSeq" id="WP_268062004.1">
    <property type="nucleotide sequence ID" value="NZ_JAPQFJ010000014.1"/>
</dbReference>